<evidence type="ECO:0000256" key="3">
    <source>
        <dbReference type="ARBA" id="ARBA00022692"/>
    </source>
</evidence>
<dbReference type="Pfam" id="PF04138">
    <property type="entry name" value="GtrA_DPMS_TM"/>
    <property type="match status" value="1"/>
</dbReference>
<proteinExistence type="inferred from homology"/>
<keyword evidence="4 6" id="KW-1133">Transmembrane helix</keyword>
<comment type="subcellular location">
    <subcellularLocation>
        <location evidence="1">Membrane</location>
        <topology evidence="1">Multi-pass membrane protein</topology>
    </subcellularLocation>
</comment>
<dbReference type="PANTHER" id="PTHR38459">
    <property type="entry name" value="PROPHAGE BACTOPRENOL-LINKED GLUCOSE TRANSLOCASE HOMOLOG"/>
    <property type="match status" value="1"/>
</dbReference>
<accession>A0A4V1LFA1</accession>
<gene>
    <name evidence="8" type="ORF">DXH47_07615</name>
</gene>
<sequence length="190" mass="22085">MDNQAPLQHNHYPATESEYEAELTETEAEFSDQMEAVEEKVHKEIQRYILWGSLGVVVNIGVFYLFNNIFGVEYQLSNLIAWVCSVQASFWIDKKLVFKHRSAHPFRDMGKFYGTRSFTYVLEALILYVVISLLSFHSTITKVIGHGLAIVGNYFFSKWFIFKANYKFNPNKPGIFQWQSVDDVFLMVVD</sequence>
<protein>
    <submittedName>
        <fullName evidence="8">GtrA family protein</fullName>
    </submittedName>
</protein>
<dbReference type="GO" id="GO:0000271">
    <property type="term" value="P:polysaccharide biosynthetic process"/>
    <property type="evidence" value="ECO:0007669"/>
    <property type="project" value="InterPro"/>
</dbReference>
<evidence type="ECO:0000256" key="6">
    <source>
        <dbReference type="SAM" id="Phobius"/>
    </source>
</evidence>
<dbReference type="InterPro" id="IPR007267">
    <property type="entry name" value="GtrA_DPMS_TM"/>
</dbReference>
<evidence type="ECO:0000256" key="4">
    <source>
        <dbReference type="ARBA" id="ARBA00022989"/>
    </source>
</evidence>
<dbReference type="Proteomes" id="UP000290602">
    <property type="component" value="Unassembled WGS sequence"/>
</dbReference>
<evidence type="ECO:0000256" key="1">
    <source>
        <dbReference type="ARBA" id="ARBA00004141"/>
    </source>
</evidence>
<feature type="transmembrane region" description="Helical" evidence="6">
    <location>
        <begin position="143"/>
        <end position="162"/>
    </location>
</feature>
<dbReference type="PANTHER" id="PTHR38459:SF5">
    <property type="entry name" value="CELL WALL TEICHOIC ACID GLYCOSYLATION PROTEIN GTCA"/>
    <property type="match status" value="1"/>
</dbReference>
<dbReference type="AlphaFoldDB" id="A0A4V1LFA1"/>
<comment type="similarity">
    <text evidence="2">Belongs to the GtrA family.</text>
</comment>
<dbReference type="EMBL" id="QXIL01000014">
    <property type="protein sequence ID" value="RXI78190.1"/>
    <property type="molecule type" value="Genomic_DNA"/>
</dbReference>
<keyword evidence="5 6" id="KW-0472">Membrane</keyword>
<evidence type="ECO:0000259" key="7">
    <source>
        <dbReference type="Pfam" id="PF04138"/>
    </source>
</evidence>
<feature type="transmembrane region" description="Helical" evidence="6">
    <location>
        <begin position="48"/>
        <end position="67"/>
    </location>
</feature>
<dbReference type="InterPro" id="IPR051401">
    <property type="entry name" value="GtrA_CellWall_Glycosyl"/>
</dbReference>
<reference evidence="8 9" key="1">
    <citation type="submission" date="2018-08" db="EMBL/GenBank/DDBJ databases">
        <title>Lactobacillus suantsai sp. nov., isolated from traditional fermented suan-tsai in Taiwan.</title>
        <authorList>
            <person name="Huang C.-H."/>
        </authorList>
    </citation>
    <scope>NUCLEOTIDE SEQUENCE [LARGE SCALE GENOMIC DNA]</scope>
    <source>
        <strain evidence="8 9">BCRC 12945</strain>
    </source>
</reference>
<dbReference type="OrthoDB" id="361483at2"/>
<keyword evidence="3 6" id="KW-0812">Transmembrane</keyword>
<evidence type="ECO:0000256" key="5">
    <source>
        <dbReference type="ARBA" id="ARBA00023136"/>
    </source>
</evidence>
<feature type="transmembrane region" description="Helical" evidence="6">
    <location>
        <begin position="118"/>
        <end position="137"/>
    </location>
</feature>
<feature type="domain" description="GtrA/DPMS transmembrane" evidence="7">
    <location>
        <begin position="47"/>
        <end position="162"/>
    </location>
</feature>
<evidence type="ECO:0000313" key="8">
    <source>
        <dbReference type="EMBL" id="RXI78190.1"/>
    </source>
</evidence>
<keyword evidence="9" id="KW-1185">Reference proteome</keyword>
<evidence type="ECO:0000313" key="9">
    <source>
        <dbReference type="Proteomes" id="UP000290602"/>
    </source>
</evidence>
<dbReference type="GO" id="GO:0005886">
    <property type="term" value="C:plasma membrane"/>
    <property type="evidence" value="ECO:0007669"/>
    <property type="project" value="TreeGrafter"/>
</dbReference>
<name>A0A4V1LFA1_9LACO</name>
<dbReference type="RefSeq" id="WP_129032758.1">
    <property type="nucleotide sequence ID" value="NZ_CP059603.1"/>
</dbReference>
<comment type="caution">
    <text evidence="8">The sequence shown here is derived from an EMBL/GenBank/DDBJ whole genome shotgun (WGS) entry which is preliminary data.</text>
</comment>
<evidence type="ECO:0000256" key="2">
    <source>
        <dbReference type="ARBA" id="ARBA00009399"/>
    </source>
</evidence>
<organism evidence="8 9">
    <name type="scientific">Levilactobacillus suantsaii</name>
    <dbReference type="NCBI Taxonomy" id="2292255"/>
    <lineage>
        <taxon>Bacteria</taxon>
        <taxon>Bacillati</taxon>
        <taxon>Bacillota</taxon>
        <taxon>Bacilli</taxon>
        <taxon>Lactobacillales</taxon>
        <taxon>Lactobacillaceae</taxon>
        <taxon>Levilactobacillus</taxon>
    </lineage>
</organism>